<dbReference type="GO" id="GO:0006281">
    <property type="term" value="P:DNA repair"/>
    <property type="evidence" value="ECO:0007669"/>
    <property type="project" value="InterPro"/>
</dbReference>
<feature type="non-terminal residue" evidence="4">
    <location>
        <position position="53"/>
    </location>
</feature>
<keyword evidence="2" id="KW-0067">ATP-binding</keyword>
<dbReference type="Pfam" id="PF05496">
    <property type="entry name" value="RuvB_N"/>
    <property type="match status" value="1"/>
</dbReference>
<dbReference type="InterPro" id="IPR008824">
    <property type="entry name" value="RuvB-like_N"/>
</dbReference>
<reference evidence="4 5" key="1">
    <citation type="submission" date="2018-10" db="EMBL/GenBank/DDBJ databases">
        <title>GWAS and RNA-Seq identify cryptic mechanisms of antimicrobial resistance in Acinetobacter baumannii.</title>
        <authorList>
            <person name="Sahl J.W."/>
        </authorList>
    </citation>
    <scope>NUCLEOTIDE SEQUENCE [LARGE SCALE GENOMIC DNA]</scope>
    <source>
        <strain evidence="4 5">TG28175</strain>
    </source>
</reference>
<feature type="domain" description="RuvB-like AAA+ ATPase" evidence="3">
    <location>
        <begin position="20"/>
        <end position="53"/>
    </location>
</feature>
<dbReference type="GO" id="GO:0006310">
    <property type="term" value="P:DNA recombination"/>
    <property type="evidence" value="ECO:0007669"/>
    <property type="project" value="InterPro"/>
</dbReference>
<gene>
    <name evidence="4" type="ORF">EA686_09880</name>
</gene>
<comment type="caution">
    <text evidence="4">The sequence shown here is derived from an EMBL/GenBank/DDBJ whole genome shotgun (WGS) entry which is preliminary data.</text>
</comment>
<sequence length="53" mass="5958">MQDRLISGTEKPEDHFDRAIRPTSLADYIGQPVVREQMEIFIGAARGRGEALD</sequence>
<name>A0A3R9ZSX7_ACIBA</name>
<keyword evidence="4" id="KW-0378">Hydrolase</keyword>
<keyword evidence="4" id="KW-0347">Helicase</keyword>
<evidence type="ECO:0000259" key="3">
    <source>
        <dbReference type="Pfam" id="PF05496"/>
    </source>
</evidence>
<dbReference type="EMBL" id="RFDI01000449">
    <property type="protein sequence ID" value="RSR57892.1"/>
    <property type="molecule type" value="Genomic_DNA"/>
</dbReference>
<dbReference type="GO" id="GO:0005524">
    <property type="term" value="F:ATP binding"/>
    <property type="evidence" value="ECO:0007669"/>
    <property type="project" value="UniProtKB-KW"/>
</dbReference>
<evidence type="ECO:0000313" key="4">
    <source>
        <dbReference type="EMBL" id="RSR57892.1"/>
    </source>
</evidence>
<proteinExistence type="predicted"/>
<evidence type="ECO:0000313" key="5">
    <source>
        <dbReference type="Proteomes" id="UP000280073"/>
    </source>
</evidence>
<evidence type="ECO:0000256" key="2">
    <source>
        <dbReference type="ARBA" id="ARBA00022840"/>
    </source>
</evidence>
<accession>A0A3R9ZSX7</accession>
<dbReference type="AlphaFoldDB" id="A0A3R9ZSX7"/>
<keyword evidence="1" id="KW-0547">Nucleotide-binding</keyword>
<organism evidence="4 5">
    <name type="scientific">Acinetobacter baumannii</name>
    <dbReference type="NCBI Taxonomy" id="470"/>
    <lineage>
        <taxon>Bacteria</taxon>
        <taxon>Pseudomonadati</taxon>
        <taxon>Pseudomonadota</taxon>
        <taxon>Gammaproteobacteria</taxon>
        <taxon>Moraxellales</taxon>
        <taxon>Moraxellaceae</taxon>
        <taxon>Acinetobacter</taxon>
        <taxon>Acinetobacter calcoaceticus/baumannii complex</taxon>
    </lineage>
</organism>
<dbReference type="GO" id="GO:0009378">
    <property type="term" value="F:four-way junction helicase activity"/>
    <property type="evidence" value="ECO:0007669"/>
    <property type="project" value="InterPro"/>
</dbReference>
<protein>
    <submittedName>
        <fullName evidence="4">Holliday junction branch migration DNA helicase RuvB</fullName>
    </submittedName>
</protein>
<dbReference type="Proteomes" id="UP000280073">
    <property type="component" value="Unassembled WGS sequence"/>
</dbReference>
<evidence type="ECO:0000256" key="1">
    <source>
        <dbReference type="ARBA" id="ARBA00022741"/>
    </source>
</evidence>